<evidence type="ECO:0000313" key="3">
    <source>
        <dbReference type="Proteomes" id="UP001432209"/>
    </source>
</evidence>
<reference evidence="2" key="1">
    <citation type="submission" date="2022-10" db="EMBL/GenBank/DDBJ databases">
        <title>The complete genomes of actinobacterial strains from the NBC collection.</title>
        <authorList>
            <person name="Joergensen T.S."/>
            <person name="Alvarez Arevalo M."/>
            <person name="Sterndorff E.B."/>
            <person name="Faurdal D."/>
            <person name="Vuksanovic O."/>
            <person name="Mourched A.-S."/>
            <person name="Charusanti P."/>
            <person name="Shaw S."/>
            <person name="Blin K."/>
            <person name="Weber T."/>
        </authorList>
    </citation>
    <scope>NUCLEOTIDE SEQUENCE</scope>
    <source>
        <strain evidence="2">NBC_01432</strain>
    </source>
</reference>
<keyword evidence="3" id="KW-1185">Reference proteome</keyword>
<keyword evidence="1" id="KW-1133">Transmembrane helix</keyword>
<evidence type="ECO:0000256" key="1">
    <source>
        <dbReference type="SAM" id="Phobius"/>
    </source>
</evidence>
<accession>A0ABZ2A8Z9</accession>
<sequence length="145" mass="15532">MLEVRFTATSSVFSPEDDRWLRQVRVLHRELADGSGSLARMPSTEMVPGTKGALSDTVLVLTGPSVVAGVVAAFTAWLGRDRGRKVHLKWTVEGREGDVTITADSADSAALQIALEHGFRMIADSRVAEEPCRTDDPAAVPGSDV</sequence>
<evidence type="ECO:0000313" key="2">
    <source>
        <dbReference type="EMBL" id="WUX54929.1"/>
    </source>
</evidence>
<dbReference type="EMBL" id="CP109495">
    <property type="protein sequence ID" value="WUX54929.1"/>
    <property type="molecule type" value="Genomic_DNA"/>
</dbReference>
<organism evidence="2 3">
    <name type="scientific">Streptomyces niveus</name>
    <name type="common">Streptomyces spheroides</name>
    <dbReference type="NCBI Taxonomy" id="193462"/>
    <lineage>
        <taxon>Bacteria</taxon>
        <taxon>Bacillati</taxon>
        <taxon>Actinomycetota</taxon>
        <taxon>Actinomycetes</taxon>
        <taxon>Kitasatosporales</taxon>
        <taxon>Streptomycetaceae</taxon>
        <taxon>Streptomyces</taxon>
    </lineage>
</organism>
<protein>
    <submittedName>
        <fullName evidence="2">Uncharacterized protein</fullName>
    </submittedName>
</protein>
<dbReference type="RefSeq" id="WP_329078621.1">
    <property type="nucleotide sequence ID" value="NZ_CP108849.2"/>
</dbReference>
<keyword evidence="1" id="KW-0812">Transmembrane</keyword>
<dbReference type="Pfam" id="PF19953">
    <property type="entry name" value="EACC1"/>
    <property type="match status" value="1"/>
</dbReference>
<proteinExistence type="predicted"/>
<name>A0ABZ2A8Z9_STRNV</name>
<dbReference type="InterPro" id="IPR045428">
    <property type="entry name" value="EACC1"/>
</dbReference>
<keyword evidence="1" id="KW-0472">Membrane</keyword>
<dbReference type="Proteomes" id="UP001432209">
    <property type="component" value="Chromosome"/>
</dbReference>
<gene>
    <name evidence="2" type="ORF">OG442_27200</name>
</gene>
<feature type="transmembrane region" description="Helical" evidence="1">
    <location>
        <begin position="58"/>
        <end position="79"/>
    </location>
</feature>